<dbReference type="BioCyc" id="SESP1179773:BN6_RS02955-MONOMER"/>
<dbReference type="GO" id="GO:0005886">
    <property type="term" value="C:plasma membrane"/>
    <property type="evidence" value="ECO:0007669"/>
    <property type="project" value="TreeGrafter"/>
</dbReference>
<name>K0JSV5_SACES</name>
<dbReference type="RefSeq" id="WP_015098043.1">
    <property type="nucleotide sequence ID" value="NC_019673.1"/>
</dbReference>
<evidence type="ECO:0000313" key="3">
    <source>
        <dbReference type="EMBL" id="CCH27929.1"/>
    </source>
</evidence>
<gene>
    <name evidence="3" type="ordered locus">BN6_06000</name>
</gene>
<dbReference type="PANTHER" id="PTHR39428:SF1">
    <property type="entry name" value="F420H(2)-DEPENDENT QUINONE REDUCTASE RV1261C"/>
    <property type="match status" value="1"/>
</dbReference>
<dbReference type="NCBIfam" id="TIGR00026">
    <property type="entry name" value="hi_GC_TIGR00026"/>
    <property type="match status" value="1"/>
</dbReference>
<sequence>MAVVDSPVGWVNKHIRNYIESDGAKGHEWRSGVYTLLLTTIGRKSGQPRRTALIYQPYGDAYVIVASYGGSPDHPAWYKNLEANPTVDVQVGADEFTATARTTSGDERAELWKLMNEVWPDYEGYQKKTDREIPVVVLDRV</sequence>
<dbReference type="PATRIC" id="fig|1179773.3.peg.604"/>
<evidence type="ECO:0000313" key="4">
    <source>
        <dbReference type="Proteomes" id="UP000006281"/>
    </source>
</evidence>
<dbReference type="Proteomes" id="UP000006281">
    <property type="component" value="Chromosome"/>
</dbReference>
<dbReference type="HOGENOM" id="CLU_114921_1_0_11"/>
<dbReference type="GO" id="GO:0016491">
    <property type="term" value="F:oxidoreductase activity"/>
    <property type="evidence" value="ECO:0007669"/>
    <property type="project" value="InterPro"/>
</dbReference>
<dbReference type="InterPro" id="IPR004378">
    <property type="entry name" value="F420H2_quin_Rdtase"/>
</dbReference>
<organism evidence="3 4">
    <name type="scientific">Saccharothrix espanaensis (strain ATCC 51144 / DSM 44229 / JCM 9112 / NBRC 15066 / NRRL 15764)</name>
    <dbReference type="NCBI Taxonomy" id="1179773"/>
    <lineage>
        <taxon>Bacteria</taxon>
        <taxon>Bacillati</taxon>
        <taxon>Actinomycetota</taxon>
        <taxon>Actinomycetes</taxon>
        <taxon>Pseudonocardiales</taxon>
        <taxon>Pseudonocardiaceae</taxon>
        <taxon>Saccharothrix</taxon>
    </lineage>
</organism>
<comment type="similarity">
    <text evidence="1">Belongs to the F420H(2)-dependent quinone reductase family.</text>
</comment>
<dbReference type="SUPFAM" id="SSF50475">
    <property type="entry name" value="FMN-binding split barrel"/>
    <property type="match status" value="1"/>
</dbReference>
<keyword evidence="4" id="KW-1185">Reference proteome</keyword>
<evidence type="ECO:0000256" key="2">
    <source>
        <dbReference type="ARBA" id="ARBA00049106"/>
    </source>
</evidence>
<dbReference type="InterPro" id="IPR012349">
    <property type="entry name" value="Split_barrel_FMN-bd"/>
</dbReference>
<reference evidence="3 4" key="1">
    <citation type="journal article" date="2012" name="BMC Genomics">
        <title>Complete genome sequence of Saccharothrix espanaensis DSM 44229T and comparison to the other completely sequenced Pseudonocardiaceae.</title>
        <authorList>
            <person name="Strobel T."/>
            <person name="Al-Dilaimi A."/>
            <person name="Blom J."/>
            <person name="Gessner A."/>
            <person name="Kalinowski J."/>
            <person name="Luzhetska M."/>
            <person name="Puhler A."/>
            <person name="Szczepanowski R."/>
            <person name="Bechthold A."/>
            <person name="Ruckert C."/>
        </authorList>
    </citation>
    <scope>NUCLEOTIDE SEQUENCE [LARGE SCALE GENOMIC DNA]</scope>
    <source>
        <strain evidence="4">ATCC 51144 / DSM 44229 / JCM 9112 / NBRC 15066 / NRRL 15764</strain>
    </source>
</reference>
<comment type="catalytic activity">
    <reaction evidence="2">
        <text>oxidized coenzyme F420-(gamma-L-Glu)(n) + a quinol + H(+) = reduced coenzyme F420-(gamma-L-Glu)(n) + a quinone</text>
        <dbReference type="Rhea" id="RHEA:39663"/>
        <dbReference type="Rhea" id="RHEA-COMP:12939"/>
        <dbReference type="Rhea" id="RHEA-COMP:14378"/>
        <dbReference type="ChEBI" id="CHEBI:15378"/>
        <dbReference type="ChEBI" id="CHEBI:24646"/>
        <dbReference type="ChEBI" id="CHEBI:132124"/>
        <dbReference type="ChEBI" id="CHEBI:133980"/>
        <dbReference type="ChEBI" id="CHEBI:139511"/>
    </reaction>
</comment>
<protein>
    <recommendedName>
        <fullName evidence="5">Nitroreductase</fullName>
    </recommendedName>
</protein>
<dbReference type="AlphaFoldDB" id="K0JSV5"/>
<dbReference type="Gene3D" id="2.30.110.10">
    <property type="entry name" value="Electron Transport, Fmn-binding Protein, Chain A"/>
    <property type="match status" value="1"/>
</dbReference>
<dbReference type="Pfam" id="PF04075">
    <property type="entry name" value="F420H2_quin_red"/>
    <property type="match status" value="1"/>
</dbReference>
<evidence type="ECO:0000256" key="1">
    <source>
        <dbReference type="ARBA" id="ARBA00008710"/>
    </source>
</evidence>
<proteinExistence type="inferred from homology"/>
<dbReference type="PANTHER" id="PTHR39428">
    <property type="entry name" value="F420H(2)-DEPENDENT QUINONE REDUCTASE RV1261C"/>
    <property type="match status" value="1"/>
</dbReference>
<dbReference type="KEGG" id="sesp:BN6_06000"/>
<dbReference type="GO" id="GO:0070967">
    <property type="term" value="F:coenzyme F420 binding"/>
    <property type="evidence" value="ECO:0007669"/>
    <property type="project" value="TreeGrafter"/>
</dbReference>
<accession>K0JSV5</accession>
<dbReference type="OrthoDB" id="8225825at2"/>
<evidence type="ECO:0008006" key="5">
    <source>
        <dbReference type="Google" id="ProtNLM"/>
    </source>
</evidence>
<dbReference type="eggNOG" id="COG0748">
    <property type="taxonomic scope" value="Bacteria"/>
</dbReference>
<dbReference type="EMBL" id="HE804045">
    <property type="protein sequence ID" value="CCH27929.1"/>
    <property type="molecule type" value="Genomic_DNA"/>
</dbReference>
<dbReference type="STRING" id="1179773.BN6_06000"/>